<dbReference type="CDD" id="cd06543">
    <property type="entry name" value="GH18_PF-ChiA-like"/>
    <property type="match status" value="1"/>
</dbReference>
<dbReference type="SMART" id="SM00495">
    <property type="entry name" value="ChtBD3"/>
    <property type="match status" value="2"/>
</dbReference>
<dbReference type="InterPro" id="IPR036573">
    <property type="entry name" value="CBM_sf_5/12"/>
</dbReference>
<evidence type="ECO:0000256" key="6">
    <source>
        <dbReference type="SAM" id="MobiDB-lite"/>
    </source>
</evidence>
<dbReference type="AlphaFoldDB" id="A0A9X7GDN3"/>
<evidence type="ECO:0000256" key="3">
    <source>
        <dbReference type="ARBA" id="ARBA00023277"/>
    </source>
</evidence>
<dbReference type="SUPFAM" id="SSF51055">
    <property type="entry name" value="Carbohydrate binding domain"/>
    <property type="match status" value="1"/>
</dbReference>
<sequence>MIRKKHPFCTLAKTAVALTMIIPTSQAISHTFAYAQENIANSQQQVAPFWNKNKDYPGESYVTYEGKIYHSVYWVNAGTLPTQQFSGWELYTGSEYITDNSDPNDLFGEGITWPTHVFAPYVDNGMNPQNLLKYAQETNTSFFTLSFIVADKNGNPVWGGSHTPIGDGNLDDQIKQIRKIGGDVKVSFGGANAGNIPGLGADLAAAITDVNKLKDAYKSVINTLHLTHMDFDIEGVLVAHPESIERRSKAIALLQKELKAEGKDVKIGYTLPVMPYGLTNDGLNVIQSAIKHDVDLNSVNIMTMDYGQQNQQMGQAAIDAINSLHGQLTNLYKGTIKDSDIWKMIAVTPMIGKNDTQNETFTLNNAKELFQFAKEKGIGEISMWSVYRDKKATESWQIGQATGDASGLPDVDDGAFSKLFSAFNSSTEIDVIAPTAPSNLRSVSKTTTTVELQWEASTDNIGVKEYEVYRDGKKVGTTKTTRYEDAGLQANTKYNYTIKATDAAGNKSKSSNEVSVTTKEENPEQIAPTAPTGLQASETTTNSVHLIWEESISNVGIKEYEIYRNGTKIATSPSTYYTDENLLASTEYRYMVKAIDTQGKVSVASNEIKITTKDTPSSEYKAWDSYAAYKKGDRVEHQGKIYEAVQSYQGYGDPNWIFSLALWKVSELPAT</sequence>
<dbReference type="SMART" id="SM00060">
    <property type="entry name" value="FN3"/>
    <property type="match status" value="2"/>
</dbReference>
<dbReference type="Gene3D" id="3.20.20.80">
    <property type="entry name" value="Glycosidases"/>
    <property type="match status" value="1"/>
</dbReference>
<feature type="chain" id="PRO_5040869558" evidence="7">
    <location>
        <begin position="36"/>
        <end position="671"/>
    </location>
</feature>
<evidence type="ECO:0000313" key="11">
    <source>
        <dbReference type="Proteomes" id="UP000223366"/>
    </source>
</evidence>
<dbReference type="InterPro" id="IPR013783">
    <property type="entry name" value="Ig-like_fold"/>
</dbReference>
<dbReference type="CDD" id="cd12215">
    <property type="entry name" value="ChiC_BD"/>
    <property type="match status" value="1"/>
</dbReference>
<evidence type="ECO:0000256" key="5">
    <source>
        <dbReference type="ARBA" id="ARBA00023326"/>
    </source>
</evidence>
<dbReference type="InterPro" id="IPR003610">
    <property type="entry name" value="CBM5/12"/>
</dbReference>
<keyword evidence="3" id="KW-0119">Carbohydrate metabolism</keyword>
<dbReference type="FunFam" id="2.60.40.10:FF:001114">
    <property type="entry name" value="Chitinase A1"/>
    <property type="match status" value="2"/>
</dbReference>
<gene>
    <name evidence="10" type="ORF">COK99_15065</name>
</gene>
<evidence type="ECO:0000313" key="10">
    <source>
        <dbReference type="EMBL" id="PFV30537.1"/>
    </source>
</evidence>
<reference evidence="10 11" key="1">
    <citation type="submission" date="2017-09" db="EMBL/GenBank/DDBJ databases">
        <title>Large-scale bioinformatics analysis of Bacillus genomes uncovers conserved roles of natural products in bacterial physiology.</title>
        <authorList>
            <consortium name="Agbiome Team Llc"/>
            <person name="Bleich R.M."/>
            <person name="Grubbs K.J."/>
            <person name="Santa Maria K.C."/>
            <person name="Allen S.E."/>
            <person name="Farag S."/>
            <person name="Shank E.A."/>
            <person name="Bowers A."/>
        </authorList>
    </citation>
    <scope>NUCLEOTIDE SEQUENCE [LARGE SCALE GENOMIC DNA]</scope>
    <source>
        <strain evidence="10 11">AFS060060</strain>
    </source>
</reference>
<dbReference type="GO" id="GO:0000272">
    <property type="term" value="P:polysaccharide catabolic process"/>
    <property type="evidence" value="ECO:0007669"/>
    <property type="project" value="UniProtKB-KW"/>
</dbReference>
<feature type="domain" description="GH18" evidence="9">
    <location>
        <begin position="116"/>
        <end position="409"/>
    </location>
</feature>
<dbReference type="Pfam" id="PF02839">
    <property type="entry name" value="CBM_5_12"/>
    <property type="match status" value="1"/>
</dbReference>
<feature type="domain" description="Fibronectin type-III" evidence="8">
    <location>
        <begin position="530"/>
        <end position="615"/>
    </location>
</feature>
<dbReference type="Gene3D" id="2.10.10.20">
    <property type="entry name" value="Carbohydrate-binding module superfamily 5/12"/>
    <property type="match status" value="1"/>
</dbReference>
<dbReference type="RefSeq" id="WP_098685845.1">
    <property type="nucleotide sequence ID" value="NZ_JBHJTT010000016.1"/>
</dbReference>
<dbReference type="InterPro" id="IPR017853">
    <property type="entry name" value="GH"/>
</dbReference>
<proteinExistence type="predicted"/>
<accession>A0A9X7GDN3</accession>
<dbReference type="CDD" id="cd00063">
    <property type="entry name" value="FN3"/>
    <property type="match status" value="2"/>
</dbReference>
<dbReference type="InterPro" id="IPR003961">
    <property type="entry name" value="FN3_dom"/>
</dbReference>
<dbReference type="InterPro" id="IPR052750">
    <property type="entry name" value="GH18_Chitinase"/>
</dbReference>
<evidence type="ECO:0000256" key="2">
    <source>
        <dbReference type="ARBA" id="ARBA00022801"/>
    </source>
</evidence>
<evidence type="ECO:0000256" key="4">
    <source>
        <dbReference type="ARBA" id="ARBA00023295"/>
    </source>
</evidence>
<evidence type="ECO:0000256" key="7">
    <source>
        <dbReference type="SAM" id="SignalP"/>
    </source>
</evidence>
<keyword evidence="1 7" id="KW-0732">Signal</keyword>
<protein>
    <submittedName>
        <fullName evidence="10">Chitinase</fullName>
    </submittedName>
</protein>
<dbReference type="SUPFAM" id="SSF51445">
    <property type="entry name" value="(Trans)glycosidases"/>
    <property type="match status" value="1"/>
</dbReference>
<feature type="compositionally biased region" description="Polar residues" evidence="6">
    <location>
        <begin position="507"/>
        <end position="517"/>
    </location>
</feature>
<evidence type="ECO:0000256" key="1">
    <source>
        <dbReference type="ARBA" id="ARBA00022729"/>
    </source>
</evidence>
<feature type="signal peptide" evidence="7">
    <location>
        <begin position="1"/>
        <end position="35"/>
    </location>
</feature>
<dbReference type="SUPFAM" id="SSF49265">
    <property type="entry name" value="Fibronectin type III"/>
    <property type="match status" value="1"/>
</dbReference>
<dbReference type="GO" id="GO:0005576">
    <property type="term" value="C:extracellular region"/>
    <property type="evidence" value="ECO:0007669"/>
    <property type="project" value="InterPro"/>
</dbReference>
<name>A0A9X7GDN3_BACTU</name>
<evidence type="ECO:0000259" key="9">
    <source>
        <dbReference type="PROSITE" id="PS51910"/>
    </source>
</evidence>
<dbReference type="InterPro" id="IPR036116">
    <property type="entry name" value="FN3_sf"/>
</dbReference>
<organism evidence="10 11">
    <name type="scientific">Bacillus thuringiensis</name>
    <dbReference type="NCBI Taxonomy" id="1428"/>
    <lineage>
        <taxon>Bacteria</taxon>
        <taxon>Bacillati</taxon>
        <taxon>Bacillota</taxon>
        <taxon>Bacilli</taxon>
        <taxon>Bacillales</taxon>
        <taxon>Bacillaceae</taxon>
        <taxon>Bacillus</taxon>
        <taxon>Bacillus cereus group</taxon>
    </lineage>
</organism>
<feature type="domain" description="Fibronectin type-III" evidence="8">
    <location>
        <begin position="436"/>
        <end position="521"/>
    </location>
</feature>
<dbReference type="PROSITE" id="PS50853">
    <property type="entry name" value="FN3"/>
    <property type="match status" value="2"/>
</dbReference>
<dbReference type="GO" id="GO:0030246">
    <property type="term" value="F:carbohydrate binding"/>
    <property type="evidence" value="ECO:0007669"/>
    <property type="project" value="InterPro"/>
</dbReference>
<comment type="caution">
    <text evidence="10">The sequence shown here is derived from an EMBL/GenBank/DDBJ whole genome shotgun (WGS) entry which is preliminary data.</text>
</comment>
<dbReference type="Gene3D" id="2.60.40.10">
    <property type="entry name" value="Immunoglobulins"/>
    <property type="match status" value="2"/>
</dbReference>
<feature type="region of interest" description="Disordered" evidence="6">
    <location>
        <begin position="505"/>
        <end position="538"/>
    </location>
</feature>
<dbReference type="EMBL" id="NVDU01000033">
    <property type="protein sequence ID" value="PFV30537.1"/>
    <property type="molecule type" value="Genomic_DNA"/>
</dbReference>
<keyword evidence="2" id="KW-0378">Hydrolase</keyword>
<keyword evidence="5" id="KW-0624">Polysaccharide degradation</keyword>
<dbReference type="PANTHER" id="PTHR42976:SF1">
    <property type="entry name" value="GH18 DOMAIN-CONTAINING PROTEIN-RELATED"/>
    <property type="match status" value="1"/>
</dbReference>
<dbReference type="Proteomes" id="UP000223366">
    <property type="component" value="Unassembled WGS sequence"/>
</dbReference>
<dbReference type="Pfam" id="PF00041">
    <property type="entry name" value="fn3"/>
    <property type="match status" value="2"/>
</dbReference>
<dbReference type="GO" id="GO:0004553">
    <property type="term" value="F:hydrolase activity, hydrolyzing O-glycosyl compounds"/>
    <property type="evidence" value="ECO:0007669"/>
    <property type="project" value="InterPro"/>
</dbReference>
<dbReference type="InterPro" id="IPR001223">
    <property type="entry name" value="Glyco_hydro18_cat"/>
</dbReference>
<keyword evidence="4" id="KW-0326">Glycosidase</keyword>
<dbReference type="PROSITE" id="PS51910">
    <property type="entry name" value="GH18_2"/>
    <property type="match status" value="1"/>
</dbReference>
<dbReference type="PANTHER" id="PTHR42976">
    <property type="entry name" value="BIFUNCTIONAL CHITINASE/LYSOZYME-RELATED"/>
    <property type="match status" value="1"/>
</dbReference>
<evidence type="ECO:0000259" key="8">
    <source>
        <dbReference type="PROSITE" id="PS50853"/>
    </source>
</evidence>